<protein>
    <submittedName>
        <fullName evidence="2">Uncharacterized protein</fullName>
    </submittedName>
</protein>
<name>A0ABT8YFE1_9HYPH</name>
<proteinExistence type="predicted"/>
<keyword evidence="3" id="KW-1185">Reference proteome</keyword>
<sequence length="139" mass="15518">MGRLAGPSLNPAAAEAQKAAQKRFDDEIRYRAAIRPLAHPPATRRQRALLWLLSEQDSMIVGSDDQPPLTRDMRALLAKRLLKLERRIPSSFWGPISEKTPRKNHLSITAAGRAALVDAKIPEQDKLYIRAALYTGVAR</sequence>
<dbReference type="EMBL" id="JAUOZU010000001">
    <property type="protein sequence ID" value="MDO6962427.1"/>
    <property type="molecule type" value="Genomic_DNA"/>
</dbReference>
<dbReference type="Proteomes" id="UP001174932">
    <property type="component" value="Unassembled WGS sequence"/>
</dbReference>
<accession>A0ABT8YFE1</accession>
<reference evidence="2" key="1">
    <citation type="journal article" date="2015" name="Int. J. Syst. Evol. Microbiol.">
        <title>Rhizobium alvei sp. nov., isolated from a freshwater river.</title>
        <authorList>
            <person name="Sheu S.Y."/>
            <person name="Huang H.W."/>
            <person name="Young C.C."/>
            <person name="Chen W.M."/>
        </authorList>
    </citation>
    <scope>NUCLEOTIDE SEQUENCE</scope>
    <source>
        <strain evidence="2">TNR-22</strain>
    </source>
</reference>
<evidence type="ECO:0000256" key="1">
    <source>
        <dbReference type="SAM" id="MobiDB-lite"/>
    </source>
</evidence>
<evidence type="ECO:0000313" key="2">
    <source>
        <dbReference type="EMBL" id="MDO6962427.1"/>
    </source>
</evidence>
<reference evidence="2" key="2">
    <citation type="submission" date="2023-07" db="EMBL/GenBank/DDBJ databases">
        <authorList>
            <person name="Shen H."/>
        </authorList>
    </citation>
    <scope>NUCLEOTIDE SEQUENCE</scope>
    <source>
        <strain evidence="2">TNR-22</strain>
    </source>
</reference>
<comment type="caution">
    <text evidence="2">The sequence shown here is derived from an EMBL/GenBank/DDBJ whole genome shotgun (WGS) entry which is preliminary data.</text>
</comment>
<dbReference type="RefSeq" id="WP_304374240.1">
    <property type="nucleotide sequence ID" value="NZ_JAUOZU010000001.1"/>
</dbReference>
<gene>
    <name evidence="2" type="ORF">Q4481_00580</name>
</gene>
<evidence type="ECO:0000313" key="3">
    <source>
        <dbReference type="Proteomes" id="UP001174932"/>
    </source>
</evidence>
<feature type="region of interest" description="Disordered" evidence="1">
    <location>
        <begin position="1"/>
        <end position="20"/>
    </location>
</feature>
<organism evidence="2 3">
    <name type="scientific">Rhizobium alvei</name>
    <dbReference type="NCBI Taxonomy" id="1132659"/>
    <lineage>
        <taxon>Bacteria</taxon>
        <taxon>Pseudomonadati</taxon>
        <taxon>Pseudomonadota</taxon>
        <taxon>Alphaproteobacteria</taxon>
        <taxon>Hyphomicrobiales</taxon>
        <taxon>Rhizobiaceae</taxon>
        <taxon>Rhizobium/Agrobacterium group</taxon>
        <taxon>Rhizobium</taxon>
    </lineage>
</organism>